<protein>
    <submittedName>
        <fullName evidence="1">Uncharacterized protein</fullName>
    </submittedName>
</protein>
<sequence>MYNRIITHSIIQYPSYSAPHEDDSPIPIPIPIYIISAPPRNITETCEFRLGLLYC</sequence>
<evidence type="ECO:0000313" key="2">
    <source>
        <dbReference type="Proteomes" id="UP000008177"/>
    </source>
</evidence>
<accession>G2XZH6</accession>
<dbReference type="EMBL" id="FQ790278">
    <property type="protein sequence ID" value="CCD45863.1"/>
    <property type="molecule type" value="Genomic_DNA"/>
</dbReference>
<proteinExistence type="predicted"/>
<evidence type="ECO:0000313" key="1">
    <source>
        <dbReference type="EMBL" id="CCD45863.1"/>
    </source>
</evidence>
<dbReference type="HOGENOM" id="CLU_3032070_0_0_1"/>
<dbReference type="AlphaFoldDB" id="G2XZH6"/>
<organism evidence="1 2">
    <name type="scientific">Botryotinia fuckeliana (strain T4)</name>
    <name type="common">Noble rot fungus</name>
    <name type="synonym">Botrytis cinerea</name>
    <dbReference type="NCBI Taxonomy" id="999810"/>
    <lineage>
        <taxon>Eukaryota</taxon>
        <taxon>Fungi</taxon>
        <taxon>Dikarya</taxon>
        <taxon>Ascomycota</taxon>
        <taxon>Pezizomycotina</taxon>
        <taxon>Leotiomycetes</taxon>
        <taxon>Helotiales</taxon>
        <taxon>Sclerotiniaceae</taxon>
        <taxon>Botrytis</taxon>
    </lineage>
</organism>
<gene>
    <name evidence="1" type="ORF">BofuT4_uP048810.1</name>
</gene>
<dbReference type="Proteomes" id="UP000008177">
    <property type="component" value="Unplaced contigs"/>
</dbReference>
<reference evidence="2" key="1">
    <citation type="journal article" date="2011" name="PLoS Genet.">
        <title>Genomic analysis of the necrotrophic fungal pathogens Sclerotinia sclerotiorum and Botrytis cinerea.</title>
        <authorList>
            <person name="Amselem J."/>
            <person name="Cuomo C.A."/>
            <person name="van Kan J.A."/>
            <person name="Viaud M."/>
            <person name="Benito E.P."/>
            <person name="Couloux A."/>
            <person name="Coutinho P.M."/>
            <person name="de Vries R.P."/>
            <person name="Dyer P.S."/>
            <person name="Fillinger S."/>
            <person name="Fournier E."/>
            <person name="Gout L."/>
            <person name="Hahn M."/>
            <person name="Kohn L."/>
            <person name="Lapalu N."/>
            <person name="Plummer K.M."/>
            <person name="Pradier J.M."/>
            <person name="Quevillon E."/>
            <person name="Sharon A."/>
            <person name="Simon A."/>
            <person name="ten Have A."/>
            <person name="Tudzynski B."/>
            <person name="Tudzynski P."/>
            <person name="Wincker P."/>
            <person name="Andrew M."/>
            <person name="Anthouard V."/>
            <person name="Beever R.E."/>
            <person name="Beffa R."/>
            <person name="Benoit I."/>
            <person name="Bouzid O."/>
            <person name="Brault B."/>
            <person name="Chen Z."/>
            <person name="Choquer M."/>
            <person name="Collemare J."/>
            <person name="Cotton P."/>
            <person name="Danchin E.G."/>
            <person name="Da Silva C."/>
            <person name="Gautier A."/>
            <person name="Giraud C."/>
            <person name="Giraud T."/>
            <person name="Gonzalez C."/>
            <person name="Grossetete S."/>
            <person name="Guldener U."/>
            <person name="Henrissat B."/>
            <person name="Howlett B.J."/>
            <person name="Kodira C."/>
            <person name="Kretschmer M."/>
            <person name="Lappartient A."/>
            <person name="Leroch M."/>
            <person name="Levis C."/>
            <person name="Mauceli E."/>
            <person name="Neuveglise C."/>
            <person name="Oeser B."/>
            <person name="Pearson M."/>
            <person name="Poulain J."/>
            <person name="Poussereau N."/>
            <person name="Quesneville H."/>
            <person name="Rascle C."/>
            <person name="Schumacher J."/>
            <person name="Segurens B."/>
            <person name="Sexton A."/>
            <person name="Silva E."/>
            <person name="Sirven C."/>
            <person name="Soanes D.M."/>
            <person name="Talbot N.J."/>
            <person name="Templeton M."/>
            <person name="Yandava C."/>
            <person name="Yarden O."/>
            <person name="Zeng Q."/>
            <person name="Rollins J.A."/>
            <person name="Lebrun M.H."/>
            <person name="Dickman M."/>
        </authorList>
    </citation>
    <scope>NUCLEOTIDE SEQUENCE [LARGE SCALE GENOMIC DNA]</scope>
    <source>
        <strain evidence="2">T4</strain>
    </source>
</reference>
<dbReference type="InParanoid" id="G2XZH6"/>
<name>G2XZH6_BOTF4</name>